<sequence>MIRRRLSRSIGSSKMPCQLSSLSILPAVSPGILASFKKTPFRFGKGRHSLCRIFLLPTSSAVQKYQPTDRRDVKLSSTPSYDLGRTRLGIGVSLYASVPKNWQNQLPHRSFSANPALVDAYDGSAGSRISRVTRANAQKALFEYLHETRSLQFADADHISKNSPVFLQNLLAKVDNEHNVGRSITRFLRYHPINEFEPFFESLGLKPSELNPLLPRDIMFLSDDEVLFGNYHVLCNYGVPRSKIGRMYKEGTDMFRYGYSVLYTKLQAYEKLGLGIPTVIKLVQCCPTILLGDVDDEFLQLLEKLRSIGVELDGIRGCLSDKLSYSWSRILKMLSFLDGMHCSKDELAAFIKSNPRFIFDDSGKKLYILVAILLKLGIKMNNILVLFVQYPQLLVGNFPKNLSESVQFLAEIGMASDDIARILSSHVKVLGSCSYKKPDVVLSRLNLSAKRLCEIIKEDPEQFTNLASRTKASALAKEVGIFLKEKTNFLLKLGFVENSDDMVKALSKFRGRGDQLQERFDCLLNAGLEWGTASEMIKLVPAILNQSTEVIEKKIDYLLNNLGYPLESLVAYPAFLCYSIDKIKLRFSMYFWFKEQGLPTDAKRRKTYHSTIPLGTILSSSEERFTKYFVNCHPGGPDEWKKLKRSVSLR</sequence>
<evidence type="ECO:0000313" key="6">
    <source>
        <dbReference type="Proteomes" id="UP000012960"/>
    </source>
</evidence>
<dbReference type="EnsemblPlants" id="Ma09_t12050.1">
    <property type="protein sequence ID" value="Ma09_p12050.1"/>
    <property type="gene ID" value="Ma09_g12050"/>
</dbReference>
<reference evidence="4" key="1">
    <citation type="submission" date="2021-03" db="EMBL/GenBank/DDBJ databases">
        <authorList>
            <consortium name="Genoscope - CEA"/>
            <person name="William W."/>
        </authorList>
    </citation>
    <scope>NUCLEOTIDE SEQUENCE</scope>
    <source>
        <strain evidence="4">Doubled-haploid Pahang</strain>
    </source>
</reference>
<dbReference type="Gramene" id="Ma09_t12050.1">
    <property type="protein sequence ID" value="Ma09_p12050.1"/>
    <property type="gene ID" value="Ma09_g12050"/>
</dbReference>
<dbReference type="InParanoid" id="A0A804KIN7"/>
<evidence type="ECO:0000256" key="1">
    <source>
        <dbReference type="ARBA" id="ARBA00007692"/>
    </source>
</evidence>
<dbReference type="GO" id="GO:0009507">
    <property type="term" value="C:chloroplast"/>
    <property type="evidence" value="ECO:0000318"/>
    <property type="project" value="GO_Central"/>
</dbReference>
<keyword evidence="2" id="KW-0806">Transcription termination</keyword>
<keyword evidence="2" id="KW-0805">Transcription regulation</keyword>
<dbReference type="SMART" id="SM00733">
    <property type="entry name" value="Mterf"/>
    <property type="match status" value="5"/>
</dbReference>
<dbReference type="PANTHER" id="PTHR13068:SF103">
    <property type="entry name" value="MITOCHONDRIAL TRANSCRIPTION TERMINATION FACTOR FAMILY PROTEIN"/>
    <property type="match status" value="1"/>
</dbReference>
<dbReference type="GO" id="GO:0006353">
    <property type="term" value="P:DNA-templated transcription termination"/>
    <property type="evidence" value="ECO:0007669"/>
    <property type="project" value="UniProtKB-KW"/>
</dbReference>
<comment type="similarity">
    <text evidence="1">Belongs to the mTERF family.</text>
</comment>
<evidence type="ECO:0000256" key="2">
    <source>
        <dbReference type="ARBA" id="ARBA00022472"/>
    </source>
</evidence>
<gene>
    <name evidence="4" type="ORF">GSMUA_230450.1</name>
</gene>
<dbReference type="Gene3D" id="1.25.70.10">
    <property type="entry name" value="Transcription termination factor 3, mitochondrial"/>
    <property type="match status" value="2"/>
</dbReference>
<dbReference type="PANTHER" id="PTHR13068">
    <property type="entry name" value="CGI-12 PROTEIN-RELATED"/>
    <property type="match status" value="1"/>
</dbReference>
<dbReference type="AlphaFoldDB" id="A0A804KIN7"/>
<dbReference type="Pfam" id="PF02536">
    <property type="entry name" value="mTERF"/>
    <property type="match status" value="2"/>
</dbReference>
<keyword evidence="2" id="KW-0804">Transcription</keyword>
<dbReference type="InterPro" id="IPR003690">
    <property type="entry name" value="MTERF"/>
</dbReference>
<proteinExistence type="inferred from homology"/>
<dbReference type="OMA" id="LHCTRSF"/>
<keyword evidence="6" id="KW-1185">Reference proteome</keyword>
<organism evidence="5 6">
    <name type="scientific">Musa acuminata subsp. malaccensis</name>
    <name type="common">Wild banana</name>
    <name type="synonym">Musa malaccensis</name>
    <dbReference type="NCBI Taxonomy" id="214687"/>
    <lineage>
        <taxon>Eukaryota</taxon>
        <taxon>Viridiplantae</taxon>
        <taxon>Streptophyta</taxon>
        <taxon>Embryophyta</taxon>
        <taxon>Tracheophyta</taxon>
        <taxon>Spermatophyta</taxon>
        <taxon>Magnoliopsida</taxon>
        <taxon>Liliopsida</taxon>
        <taxon>Zingiberales</taxon>
        <taxon>Musaceae</taxon>
        <taxon>Musa</taxon>
    </lineage>
</organism>
<dbReference type="GO" id="GO:0003676">
    <property type="term" value="F:nucleic acid binding"/>
    <property type="evidence" value="ECO:0007669"/>
    <property type="project" value="InterPro"/>
</dbReference>
<evidence type="ECO:0000313" key="4">
    <source>
        <dbReference type="EMBL" id="CAG1834940.1"/>
    </source>
</evidence>
<keyword evidence="3" id="KW-0809">Transit peptide</keyword>
<dbReference type="OrthoDB" id="764594at2759"/>
<dbReference type="FunFam" id="1.25.70.10:FF:000019">
    <property type="entry name" value="mTERF family protein"/>
    <property type="match status" value="1"/>
</dbReference>
<dbReference type="InterPro" id="IPR038538">
    <property type="entry name" value="MTERF_sf"/>
</dbReference>
<name>A0A804KIN7_MUSAM</name>
<protein>
    <submittedName>
        <fullName evidence="4">(wild Malaysian banana) hypothetical protein</fullName>
    </submittedName>
</protein>
<accession>A0A804KIN7</accession>
<dbReference type="EMBL" id="HG996474">
    <property type="protein sequence ID" value="CAG1834940.1"/>
    <property type="molecule type" value="Genomic_DNA"/>
</dbReference>
<reference evidence="5" key="2">
    <citation type="submission" date="2021-05" db="UniProtKB">
        <authorList>
            <consortium name="EnsemblPlants"/>
        </authorList>
    </citation>
    <scope>IDENTIFICATION</scope>
    <source>
        <strain evidence="5">subsp. malaccensis</strain>
    </source>
</reference>
<dbReference type="Proteomes" id="UP000012960">
    <property type="component" value="Unplaced"/>
</dbReference>
<evidence type="ECO:0000313" key="5">
    <source>
        <dbReference type="EnsemblPlants" id="Ma09_p12050.1"/>
    </source>
</evidence>
<dbReference type="GO" id="GO:0009658">
    <property type="term" value="P:chloroplast organization"/>
    <property type="evidence" value="ECO:0000318"/>
    <property type="project" value="GO_Central"/>
</dbReference>
<evidence type="ECO:0000256" key="3">
    <source>
        <dbReference type="ARBA" id="ARBA00022946"/>
    </source>
</evidence>